<protein>
    <submittedName>
        <fullName evidence="1">Uncharacterized protein</fullName>
    </submittedName>
</protein>
<dbReference type="KEGG" id="svo:SVI_2730"/>
<sequence length="34" mass="3789">MLNNIKHLSLELISGVIDKFASGIDTFHFQEALS</sequence>
<accession>D4ZM02</accession>
<gene>
    <name evidence="1" type="ordered locus">SVI_2730</name>
</gene>
<dbReference type="Proteomes" id="UP000002350">
    <property type="component" value="Chromosome"/>
</dbReference>
<name>D4ZM02_SHEVD</name>
<evidence type="ECO:0000313" key="2">
    <source>
        <dbReference type="Proteomes" id="UP000002350"/>
    </source>
</evidence>
<dbReference type="AlphaFoldDB" id="D4ZM02"/>
<dbReference type="HOGENOM" id="CLU_3376001_0_0_6"/>
<proteinExistence type="predicted"/>
<evidence type="ECO:0000313" key="1">
    <source>
        <dbReference type="EMBL" id="BAJ02701.1"/>
    </source>
</evidence>
<reference evidence="2" key="1">
    <citation type="journal article" date="2010" name="Mol. Biosyst.">
        <title>Complete genome sequence and comparative analysis of Shewanella violacea, a psychrophilic and piezophilic bacterium from deep sea floor sediments.</title>
        <authorList>
            <person name="Aono E."/>
            <person name="Baba T."/>
            <person name="Ara T."/>
            <person name="Nishi T."/>
            <person name="Nakamichi T."/>
            <person name="Inamoto E."/>
            <person name="Toyonaga H."/>
            <person name="Hasegawa M."/>
            <person name="Takai Y."/>
            <person name="Okumura Y."/>
            <person name="Baba M."/>
            <person name="Tomita M."/>
            <person name="Kato C."/>
            <person name="Oshima T."/>
            <person name="Nakasone K."/>
            <person name="Mori H."/>
        </authorList>
    </citation>
    <scope>NUCLEOTIDE SEQUENCE [LARGE SCALE GENOMIC DNA]</scope>
    <source>
        <strain evidence="2">JCM 10179 / CIP 106290 / LMG 19151 / DSS12</strain>
    </source>
</reference>
<organism evidence="1 2">
    <name type="scientific">Shewanella violacea (strain JCM 10179 / CIP 106290 / LMG 19151 / DSS12)</name>
    <dbReference type="NCBI Taxonomy" id="637905"/>
    <lineage>
        <taxon>Bacteria</taxon>
        <taxon>Pseudomonadati</taxon>
        <taxon>Pseudomonadota</taxon>
        <taxon>Gammaproteobacteria</taxon>
        <taxon>Alteromonadales</taxon>
        <taxon>Shewanellaceae</taxon>
        <taxon>Shewanella</taxon>
    </lineage>
</organism>
<dbReference type="EMBL" id="AP011177">
    <property type="protein sequence ID" value="BAJ02701.1"/>
    <property type="molecule type" value="Genomic_DNA"/>
</dbReference>
<keyword evidence="2" id="KW-1185">Reference proteome</keyword>